<comment type="subcellular location">
    <subcellularLocation>
        <location evidence="1">Cell membrane</location>
        <topology evidence="1">Multi-pass membrane protein</topology>
    </subcellularLocation>
</comment>
<dbReference type="SUPFAM" id="SSF82861">
    <property type="entry name" value="Mechanosensitive channel protein MscS (YggB), transmembrane region"/>
    <property type="match status" value="1"/>
</dbReference>
<dbReference type="InterPro" id="IPR010920">
    <property type="entry name" value="LSM_dom_sf"/>
</dbReference>
<dbReference type="GeneID" id="76833866"/>
<evidence type="ECO:0000256" key="2">
    <source>
        <dbReference type="ARBA" id="ARBA00008017"/>
    </source>
</evidence>
<comment type="similarity">
    <text evidence="2">Belongs to the MscS (TC 1.A.23) family.</text>
</comment>
<dbReference type="Pfam" id="PF00924">
    <property type="entry name" value="MS_channel_2nd"/>
    <property type="match status" value="1"/>
</dbReference>
<protein>
    <submittedName>
        <fullName evidence="9">Mechanosensitive ion channel</fullName>
    </submittedName>
</protein>
<feature type="transmembrane region" description="Helical" evidence="7">
    <location>
        <begin position="58"/>
        <end position="84"/>
    </location>
</feature>
<dbReference type="SUPFAM" id="SSF82689">
    <property type="entry name" value="Mechanosensitive channel protein MscS (YggB), C-terminal domain"/>
    <property type="match status" value="1"/>
</dbReference>
<keyword evidence="6 7" id="KW-0472">Membrane</keyword>
<reference evidence="9" key="1">
    <citation type="submission" date="2022-11" db="EMBL/GenBank/DDBJ databases">
        <title>Complete genome sequence of Methanogenium organophilum DSM 3596.</title>
        <authorList>
            <person name="Chen S.-C."/>
            <person name="Lai S.-J."/>
            <person name="You Y.-T."/>
        </authorList>
    </citation>
    <scope>NUCLEOTIDE SEQUENCE</scope>
    <source>
        <strain evidence="9">DSM 3596</strain>
    </source>
</reference>
<feature type="domain" description="Mechanosensitive ion channel MscS" evidence="8">
    <location>
        <begin position="108"/>
        <end position="169"/>
    </location>
</feature>
<keyword evidence="4 7" id="KW-0812">Transmembrane</keyword>
<evidence type="ECO:0000256" key="1">
    <source>
        <dbReference type="ARBA" id="ARBA00004651"/>
    </source>
</evidence>
<evidence type="ECO:0000256" key="6">
    <source>
        <dbReference type="ARBA" id="ARBA00023136"/>
    </source>
</evidence>
<dbReference type="AlphaFoldDB" id="A0A9X9S584"/>
<dbReference type="PANTHER" id="PTHR30221:SF1">
    <property type="entry name" value="SMALL-CONDUCTANCE MECHANOSENSITIVE CHANNEL"/>
    <property type="match status" value="1"/>
</dbReference>
<dbReference type="InterPro" id="IPR011014">
    <property type="entry name" value="MscS_channel_TM-2"/>
</dbReference>
<dbReference type="Gene3D" id="1.10.287.1260">
    <property type="match status" value="1"/>
</dbReference>
<dbReference type="Proteomes" id="UP001163096">
    <property type="component" value="Chromosome"/>
</dbReference>
<dbReference type="EMBL" id="CP113361">
    <property type="protein sequence ID" value="WAI01695.1"/>
    <property type="molecule type" value="Genomic_DNA"/>
</dbReference>
<dbReference type="PANTHER" id="PTHR30221">
    <property type="entry name" value="SMALL-CONDUCTANCE MECHANOSENSITIVE CHANNEL"/>
    <property type="match status" value="1"/>
</dbReference>
<feature type="transmembrane region" description="Helical" evidence="7">
    <location>
        <begin position="25"/>
        <end position="46"/>
    </location>
</feature>
<evidence type="ECO:0000313" key="10">
    <source>
        <dbReference type="Proteomes" id="UP001163096"/>
    </source>
</evidence>
<evidence type="ECO:0000259" key="8">
    <source>
        <dbReference type="Pfam" id="PF00924"/>
    </source>
</evidence>
<proteinExistence type="inferred from homology"/>
<sequence length="279" mass="30913">MAVLNETLSTDASQIASAIPEMGEIITIVLILVGAYLIVKIADFLLRRISESAGRYRITVTMVIPLLKIIVYVSAVYFIILTIFDPGLPELALFSGLFGAAIGFGLKDIFADIIGGIVIAFERPYQIGDKIEVSGTYGEVTDIGLRATRVVTPDDSVVSIPNYAIFQEATASQNAGKTEMMVTIDIFIDPRSDADLAMDILKDALITSKYVYISSTRPYTVLMQDFPFYRRIRARGYVNDLRSEFEFRSEVTRRAWGELIRQGISPPPPGHVVPNKMEE</sequence>
<evidence type="ECO:0000256" key="5">
    <source>
        <dbReference type="ARBA" id="ARBA00022989"/>
    </source>
</evidence>
<feature type="transmembrane region" description="Helical" evidence="7">
    <location>
        <begin position="96"/>
        <end position="121"/>
    </location>
</feature>
<keyword evidence="10" id="KW-1185">Reference proteome</keyword>
<dbReference type="Gene3D" id="2.30.30.60">
    <property type="match status" value="1"/>
</dbReference>
<keyword evidence="5 7" id="KW-1133">Transmembrane helix</keyword>
<dbReference type="SUPFAM" id="SSF50182">
    <property type="entry name" value="Sm-like ribonucleoproteins"/>
    <property type="match status" value="1"/>
</dbReference>
<dbReference type="InterPro" id="IPR006685">
    <property type="entry name" value="MscS_channel_2nd"/>
</dbReference>
<evidence type="ECO:0000256" key="3">
    <source>
        <dbReference type="ARBA" id="ARBA00022475"/>
    </source>
</evidence>
<dbReference type="InterPro" id="IPR045275">
    <property type="entry name" value="MscS_archaea/bacteria_type"/>
</dbReference>
<dbReference type="InterPro" id="IPR023408">
    <property type="entry name" value="MscS_beta-dom_sf"/>
</dbReference>
<gene>
    <name evidence="9" type="ORF">OU421_02150</name>
</gene>
<dbReference type="RefSeq" id="WP_268186956.1">
    <property type="nucleotide sequence ID" value="NZ_CP113361.1"/>
</dbReference>
<dbReference type="GO" id="GO:0005886">
    <property type="term" value="C:plasma membrane"/>
    <property type="evidence" value="ECO:0007669"/>
    <property type="project" value="UniProtKB-SubCell"/>
</dbReference>
<dbReference type="InterPro" id="IPR011066">
    <property type="entry name" value="MscS_channel_C_sf"/>
</dbReference>
<accession>A0A9X9S584</accession>
<evidence type="ECO:0000313" key="9">
    <source>
        <dbReference type="EMBL" id="WAI01695.1"/>
    </source>
</evidence>
<dbReference type="KEGG" id="mou:OU421_02150"/>
<evidence type="ECO:0000256" key="4">
    <source>
        <dbReference type="ARBA" id="ARBA00022692"/>
    </source>
</evidence>
<name>A0A9X9S584_METOG</name>
<evidence type="ECO:0000256" key="7">
    <source>
        <dbReference type="SAM" id="Phobius"/>
    </source>
</evidence>
<dbReference type="GO" id="GO:0008381">
    <property type="term" value="F:mechanosensitive monoatomic ion channel activity"/>
    <property type="evidence" value="ECO:0007669"/>
    <property type="project" value="InterPro"/>
</dbReference>
<organism evidence="9 10">
    <name type="scientific">Methanogenium organophilum</name>
    <dbReference type="NCBI Taxonomy" id="2199"/>
    <lineage>
        <taxon>Archaea</taxon>
        <taxon>Methanobacteriati</taxon>
        <taxon>Methanobacteriota</taxon>
        <taxon>Stenosarchaea group</taxon>
        <taxon>Methanomicrobia</taxon>
        <taxon>Methanomicrobiales</taxon>
        <taxon>Methanomicrobiaceae</taxon>
        <taxon>Methanogenium</taxon>
    </lineage>
</organism>
<keyword evidence="3" id="KW-1003">Cell membrane</keyword>